<keyword evidence="5" id="KW-1185">Reference proteome</keyword>
<proteinExistence type="predicted"/>
<gene>
    <name evidence="4" type="ORF">C8F04DRAFT_1316586</name>
</gene>
<feature type="compositionally biased region" description="Basic and acidic residues" evidence="2">
    <location>
        <begin position="579"/>
        <end position="590"/>
    </location>
</feature>
<accession>A0AAD6WPZ9</accession>
<feature type="coiled-coil region" evidence="1">
    <location>
        <begin position="7"/>
        <end position="34"/>
    </location>
</feature>
<feature type="compositionally biased region" description="Acidic residues" evidence="2">
    <location>
        <begin position="178"/>
        <end position="228"/>
    </location>
</feature>
<reference evidence="4" key="1">
    <citation type="submission" date="2023-03" db="EMBL/GenBank/DDBJ databases">
        <title>Massive genome expansion in bonnet fungi (Mycena s.s.) driven by repeated elements and novel gene families across ecological guilds.</title>
        <authorList>
            <consortium name="Lawrence Berkeley National Laboratory"/>
            <person name="Harder C.B."/>
            <person name="Miyauchi S."/>
            <person name="Viragh M."/>
            <person name="Kuo A."/>
            <person name="Thoen E."/>
            <person name="Andreopoulos B."/>
            <person name="Lu D."/>
            <person name="Skrede I."/>
            <person name="Drula E."/>
            <person name="Henrissat B."/>
            <person name="Morin E."/>
            <person name="Kohler A."/>
            <person name="Barry K."/>
            <person name="LaButti K."/>
            <person name="Morin E."/>
            <person name="Salamov A."/>
            <person name="Lipzen A."/>
            <person name="Mereny Z."/>
            <person name="Hegedus B."/>
            <person name="Baldrian P."/>
            <person name="Stursova M."/>
            <person name="Weitz H."/>
            <person name="Taylor A."/>
            <person name="Grigoriev I.V."/>
            <person name="Nagy L.G."/>
            <person name="Martin F."/>
            <person name="Kauserud H."/>
        </authorList>
    </citation>
    <scope>NUCLEOTIDE SEQUENCE</scope>
    <source>
        <strain evidence="4">CBHHK200</strain>
    </source>
</reference>
<evidence type="ECO:0000256" key="1">
    <source>
        <dbReference type="SAM" id="Coils"/>
    </source>
</evidence>
<feature type="compositionally biased region" description="Basic residues" evidence="2">
    <location>
        <begin position="607"/>
        <end position="617"/>
    </location>
</feature>
<dbReference type="EMBL" id="JARJCM010000251">
    <property type="protein sequence ID" value="KAJ7020795.1"/>
    <property type="molecule type" value="Genomic_DNA"/>
</dbReference>
<dbReference type="AlphaFoldDB" id="A0AAD6WPZ9"/>
<evidence type="ECO:0000313" key="5">
    <source>
        <dbReference type="Proteomes" id="UP001218188"/>
    </source>
</evidence>
<evidence type="ECO:0000256" key="2">
    <source>
        <dbReference type="SAM" id="MobiDB-lite"/>
    </source>
</evidence>
<feature type="domain" description="Restriction of telomere capping protein 4 C-terminal" evidence="3">
    <location>
        <begin position="437"/>
        <end position="540"/>
    </location>
</feature>
<dbReference type="Proteomes" id="UP001218188">
    <property type="component" value="Unassembled WGS sequence"/>
</dbReference>
<dbReference type="Pfam" id="PF14474">
    <property type="entry name" value="RTC4"/>
    <property type="match status" value="1"/>
</dbReference>
<evidence type="ECO:0000313" key="4">
    <source>
        <dbReference type="EMBL" id="KAJ7020795.1"/>
    </source>
</evidence>
<feature type="region of interest" description="Disordered" evidence="2">
    <location>
        <begin position="579"/>
        <end position="634"/>
    </location>
</feature>
<evidence type="ECO:0000259" key="3">
    <source>
        <dbReference type="Pfam" id="PF14474"/>
    </source>
</evidence>
<name>A0AAD6WPZ9_9AGAR</name>
<dbReference type="InterPro" id="IPR028094">
    <property type="entry name" value="RTC4_C"/>
</dbReference>
<organism evidence="4 5">
    <name type="scientific">Mycena alexandri</name>
    <dbReference type="NCBI Taxonomy" id="1745969"/>
    <lineage>
        <taxon>Eukaryota</taxon>
        <taxon>Fungi</taxon>
        <taxon>Dikarya</taxon>
        <taxon>Basidiomycota</taxon>
        <taxon>Agaricomycotina</taxon>
        <taxon>Agaricomycetes</taxon>
        <taxon>Agaricomycetidae</taxon>
        <taxon>Agaricales</taxon>
        <taxon>Marasmiineae</taxon>
        <taxon>Mycenaceae</taxon>
        <taxon>Mycena</taxon>
    </lineage>
</organism>
<protein>
    <recommendedName>
        <fullName evidence="3">Restriction of telomere capping protein 4 C-terminal domain-containing protein</fullName>
    </recommendedName>
</protein>
<keyword evidence="1" id="KW-0175">Coiled coil</keyword>
<feature type="region of interest" description="Disordered" evidence="2">
    <location>
        <begin position="162"/>
        <end position="293"/>
    </location>
</feature>
<sequence length="656" mass="74198">MARSKALTNAAEVNHKLQEQLAAAQAEISKYKQREAARRKATTTKNLIARPHGQPGRDYNLQTEMRLAKDTVHFRRLHASELSKVCDARLTYKFRQRIVKDRVHQELDVSTTISKQDKTRVDATVIKIGKIAPYFRRFAGLWPVRNMIRTYLLNMQNRRRTDLETEKEWTEDNVNGVDPDEEEREGDADEDKEAEADDEDVDEPSGEEDATGEGEGEGEYSDEEDEEISILAKHKAPVSAPKTTKAAPKNNTASGQKRRAADPPADASAAKKHKPALSTPKHNPPSRAKKPRAKVLTWADVPAECPAVLCEDDLPAEQNDRLLALFQRLEDLCFNVGPQGRGVSLLHLEICAAITEEKKKANYLRIGAHNEWPLDIDFAAVVPRIPELKETVLDMFRDPEILWDCPIFQHFLRNIDHKLFLFCKSESKANFKKAVLGRRCGYYGPKGDFMINSTIYRMLATEDDQLEIQLCTTLSAIIDDNPDAFDEYDASSNLILIKDFVSFVLTPYIASLLISEDRDIDMEQAVHVLEESHDFGDLLQRDDEDDAVTYELHRKNIRAMKGGTNHIFSQAFPYIKLGEKQPKPKTEKASKPQGLSLLDFEEPNPNPKKRPVPKPKNKVVTSEEEKKENTAPAFGGSTFTVQKCVYIHAVLTRTKV</sequence>
<comment type="caution">
    <text evidence="4">The sequence shown here is derived from an EMBL/GenBank/DDBJ whole genome shotgun (WGS) entry which is preliminary data.</text>
</comment>